<dbReference type="SUPFAM" id="SSF52467">
    <property type="entry name" value="DHS-like NAD/FAD-binding domain"/>
    <property type="match status" value="1"/>
</dbReference>
<proteinExistence type="predicted"/>
<reference evidence="1 2" key="1">
    <citation type="submission" date="2018-06" db="EMBL/GenBank/DDBJ databases">
        <authorList>
            <consortium name="Pathogen Informatics"/>
            <person name="Doyle S."/>
        </authorList>
    </citation>
    <scope>NUCLEOTIDE SEQUENCE [LARGE SCALE GENOMIC DNA]</scope>
    <source>
        <strain evidence="1 2">NCTC11413</strain>
    </source>
</reference>
<dbReference type="Proteomes" id="UP000254232">
    <property type="component" value="Unassembled WGS sequence"/>
</dbReference>
<dbReference type="RefSeq" id="WP_018347175.1">
    <property type="nucleotide sequence ID" value="NZ_UGGZ01000001.1"/>
</dbReference>
<evidence type="ECO:0000313" key="2">
    <source>
        <dbReference type="Proteomes" id="UP000254232"/>
    </source>
</evidence>
<dbReference type="GeneID" id="77264745"/>
<dbReference type="InterPro" id="IPR029035">
    <property type="entry name" value="DHS-like_NAD/FAD-binding_dom"/>
</dbReference>
<dbReference type="AlphaFoldDB" id="A0A377H960"/>
<dbReference type="Pfam" id="PF13289">
    <property type="entry name" value="SIR2_2"/>
    <property type="match status" value="1"/>
</dbReference>
<organism evidence="1 2">
    <name type="scientific">Gallibacterium anatis</name>
    <dbReference type="NCBI Taxonomy" id="750"/>
    <lineage>
        <taxon>Bacteria</taxon>
        <taxon>Pseudomonadati</taxon>
        <taxon>Pseudomonadota</taxon>
        <taxon>Gammaproteobacteria</taxon>
        <taxon>Pasteurellales</taxon>
        <taxon>Pasteurellaceae</taxon>
        <taxon>Gallibacterium</taxon>
    </lineage>
</organism>
<dbReference type="EMBL" id="UGGZ01000001">
    <property type="protein sequence ID" value="STO39136.1"/>
    <property type="molecule type" value="Genomic_DNA"/>
</dbReference>
<gene>
    <name evidence="1" type="ORF">NCTC11413_02309</name>
</gene>
<evidence type="ECO:0000313" key="1">
    <source>
        <dbReference type="EMBL" id="STO39136.1"/>
    </source>
</evidence>
<name>A0A377H960_9PAST</name>
<protein>
    <submittedName>
        <fullName evidence="1">Uncharacterized protein</fullName>
    </submittedName>
</protein>
<accession>A0A377H960</accession>
<dbReference type="Gene3D" id="3.40.50.1220">
    <property type="entry name" value="TPP-binding domain"/>
    <property type="match status" value="1"/>
</dbReference>
<sequence>MKFIQADIDSIAMAQENDSLTVFIGAGFSKFSETNTIRFPSWGELIETLKSELNTKETDYLKIAQLYFIEFGEFKLYQKLRSFIPLDAKPSDFHIKVFQVLQPKYIITTNWDNLLEKTIVENGLIYDIVKTESDLIKSTLPNKLIKVHGDFESHNIIFKEDDYLNYSVKNPLFDNFLKHILSTTTVVFLGYSYSDIDLKQIIKWIEKNSKISPPRFILNKNIESSEKNYLQNHGIKYLEVTSDEIISDNIEFKKLYEEFFYSIENTLNEESFFYGEKIPDADVVAYFYNKLIGLRELNTLLPEQITNFFSNCTIEYHHNCFGLEFHSKLLTIDYNHNIRSVYAKFFEIIYDENKIKIFKDKLDNIFSLFLSAGVVFIKNSDSIFNIIEYFKSEIIDTVFNGEENNFSKFISFSSKMPKVHLDLLTFHNKSEEEKLLIFKNLSDEVTQYLARKQYLLAMISKFNKSVFAYQLSNDKDITKDLRDQFGKDARYNFDNELINNKYPYKSKKHFQPLIDLLNFKSIYRFHYDSTIDNKTFLEAEKNRKNGGLHYSNSEQRSNDRLIQLLRFCAENNVVLDLYSEFKQLMVSYVTGKIEISKVNEVFKFSIYDLFIMIKYFKFKDILSILLENVIYFVREPEKEGNGENLLQFGENEKEYIKTVFKNLSELFIKYSDSFYSNIISDSYCNLILILGLVNWDKEELNKFIYEIKNSLLKANIPYKTISSINHFILLQYKLYKTNNGNFLKLIDAVLEGFVLGKFKSPLYEKINHDLSYLYNYSVIMNIAYSNIDLVEKVIFLLRQNFKNDKRAQRFYIQNILLPVYQISNDKIKSIFIDYFNELRINHWQKINDKEELYEEIFRELDFLQNGCEIKENFLTFLNKWINEDLNKEVYSSIKFLKAGGIEFMLGLIKFLVNEKKLNQFSEIYDRLRDKIAKEEEQVN</sequence>